<feature type="region of interest" description="Disordered" evidence="2">
    <location>
        <begin position="1"/>
        <end position="24"/>
    </location>
</feature>
<dbReference type="PANTHER" id="PTHR46033">
    <property type="entry name" value="PROTEIN MAIN-LIKE 2"/>
    <property type="match status" value="1"/>
</dbReference>
<dbReference type="Pfam" id="PF10536">
    <property type="entry name" value="PMD"/>
    <property type="match status" value="1"/>
</dbReference>
<feature type="non-terminal residue" evidence="4">
    <location>
        <position position="1"/>
    </location>
</feature>
<feature type="compositionally biased region" description="Polar residues" evidence="2">
    <location>
        <begin position="1"/>
        <end position="13"/>
    </location>
</feature>
<proteinExistence type="predicted"/>
<dbReference type="InterPro" id="IPR019557">
    <property type="entry name" value="AminoTfrase-like_pln_mobile"/>
</dbReference>
<feature type="domain" description="Aminotransferase-like plant mobile" evidence="3">
    <location>
        <begin position="197"/>
        <end position="423"/>
    </location>
</feature>
<sequence>YTMNEKVSPTASNRGKRELAREGDLLTYKRKRKTIDPSTVVPPNTIDSANEGVCEGVNIPTESAEGVNIPHGSEFETESAQAGLGAQPPLPNVCPDFDENIPILGGYSEGEGATSNDGVCLSDKSLLRSFMFHGARSIALGQDLNVFKSLKAGGAGNSLSLKKLKSHYAYKLEKVLSDGTAAAAKKKKGLTARSVARAYMLYVLGSFLFLTKKEQTSTHATLPFLAHMYYNLGAASRDDARQFACCTTLLESWIFAHFPKLSGIPKEMDSDAYEHCTCWKWDVSVTDRYGGTTLLNFREALDNYKLENVVWDPNIDKRDSPHAFKEVNFFYETLASLDHVQPYYPNRVVRQFNREQGIPTKQLLTKVSDLWNAKVAMKFSPNYEWVDCFSSQKWNEFALKKIDRGWRVREGPLVCTEAYLEWFASVSWTTICSITVDLAADNSGIHQRKPVSVNEHGDTPVHQSEDIAEQYNASHHEHSSRSSNINLNDQQITTLNDQLQKLKKDKEKESEANLNLREALKEKTSECDLLKEIIEQMKAEIKLKRVVDEQCVLEFADLPSQLDAKILEYKNLEEKNISFEVELRQKSGIEDCNQSLSVELNKKCKEIESLKVVNVFLMEQIDLQLPPATPLVVLQSHQPVPDTTLTKKYEDLLAAHEDIKKKLIAKEDFKLVNAEERMKSLEANNSEWHKKLVNLEERKKTLEVDNNEWAVASEGMGDMGDPTFEEFFEQNERFFIIAQQGPKEDYQEDLVSTAVTLENIVIARREKMAKKKKIQELLFQPWTKYLVDVRGVEISDNNSGFRVTAAIQHQSQHRFLDVMKSLKTFLCKDPAFWKSIFSQTLGIQFTADGDNAYQILLQACSYGHQHIEYRNMTHLLATYYEKVVVFISHTKAYTLLPLFWARKRNTTSNEERF</sequence>
<dbReference type="GO" id="GO:0010073">
    <property type="term" value="P:meristem maintenance"/>
    <property type="evidence" value="ECO:0007669"/>
    <property type="project" value="InterPro"/>
</dbReference>
<comment type="caution">
    <text evidence="4">The sequence shown here is derived from an EMBL/GenBank/DDBJ whole genome shotgun (WGS) entry which is preliminary data.</text>
</comment>
<dbReference type="AlphaFoldDB" id="A0A7J7L823"/>
<evidence type="ECO:0000313" key="4">
    <source>
        <dbReference type="EMBL" id="KAF6138781.1"/>
    </source>
</evidence>
<organism evidence="4 5">
    <name type="scientific">Kingdonia uniflora</name>
    <dbReference type="NCBI Taxonomy" id="39325"/>
    <lineage>
        <taxon>Eukaryota</taxon>
        <taxon>Viridiplantae</taxon>
        <taxon>Streptophyta</taxon>
        <taxon>Embryophyta</taxon>
        <taxon>Tracheophyta</taxon>
        <taxon>Spermatophyta</taxon>
        <taxon>Magnoliopsida</taxon>
        <taxon>Ranunculales</taxon>
        <taxon>Circaeasteraceae</taxon>
        <taxon>Kingdonia</taxon>
    </lineage>
</organism>
<gene>
    <name evidence="4" type="ORF">GIB67_039120</name>
</gene>
<dbReference type="EMBL" id="JACGCM010002552">
    <property type="protein sequence ID" value="KAF6138781.1"/>
    <property type="molecule type" value="Genomic_DNA"/>
</dbReference>
<evidence type="ECO:0000256" key="1">
    <source>
        <dbReference type="SAM" id="Coils"/>
    </source>
</evidence>
<protein>
    <recommendedName>
        <fullName evidence="3">Aminotransferase-like plant mobile domain-containing protein</fullName>
    </recommendedName>
</protein>
<feature type="coiled-coil region" evidence="1">
    <location>
        <begin position="485"/>
        <end position="540"/>
    </location>
</feature>
<keyword evidence="1" id="KW-0175">Coiled coil</keyword>
<keyword evidence="5" id="KW-1185">Reference proteome</keyword>
<accession>A0A7J7L823</accession>
<dbReference type="InterPro" id="IPR044824">
    <property type="entry name" value="MAIN-like"/>
</dbReference>
<evidence type="ECO:0000313" key="5">
    <source>
        <dbReference type="Proteomes" id="UP000541444"/>
    </source>
</evidence>
<dbReference type="PANTHER" id="PTHR46033:SF1">
    <property type="entry name" value="PROTEIN MAIN-LIKE 2"/>
    <property type="match status" value="1"/>
</dbReference>
<reference evidence="4 5" key="1">
    <citation type="journal article" date="2020" name="IScience">
        <title>Genome Sequencing of the Endangered Kingdonia uniflora (Circaeasteraceae, Ranunculales) Reveals Potential Mechanisms of Evolutionary Specialization.</title>
        <authorList>
            <person name="Sun Y."/>
            <person name="Deng T."/>
            <person name="Zhang A."/>
            <person name="Moore M.J."/>
            <person name="Landis J.B."/>
            <person name="Lin N."/>
            <person name="Zhang H."/>
            <person name="Zhang X."/>
            <person name="Huang J."/>
            <person name="Zhang X."/>
            <person name="Sun H."/>
            <person name="Wang H."/>
        </authorList>
    </citation>
    <scope>NUCLEOTIDE SEQUENCE [LARGE SCALE GENOMIC DNA]</scope>
    <source>
        <strain evidence="4">TB1705</strain>
        <tissue evidence="4">Leaf</tissue>
    </source>
</reference>
<evidence type="ECO:0000256" key="2">
    <source>
        <dbReference type="SAM" id="MobiDB-lite"/>
    </source>
</evidence>
<feature type="coiled-coil region" evidence="1">
    <location>
        <begin position="664"/>
        <end position="712"/>
    </location>
</feature>
<dbReference type="Proteomes" id="UP000541444">
    <property type="component" value="Unassembled WGS sequence"/>
</dbReference>
<evidence type="ECO:0000259" key="3">
    <source>
        <dbReference type="Pfam" id="PF10536"/>
    </source>
</evidence>
<feature type="compositionally biased region" description="Basic and acidic residues" evidence="2">
    <location>
        <begin position="15"/>
        <end position="24"/>
    </location>
</feature>
<name>A0A7J7L823_9MAGN</name>